<feature type="transmembrane region" description="Helical" evidence="24">
    <location>
        <begin position="30"/>
        <end position="49"/>
    </location>
</feature>
<feature type="binding site" evidence="22">
    <location>
        <position position="15"/>
    </location>
    <ligand>
        <name>ATP</name>
        <dbReference type="ChEBI" id="CHEBI:30616"/>
    </ligand>
</feature>
<evidence type="ECO:0000256" key="15">
    <source>
        <dbReference type="ARBA" id="ARBA00022989"/>
    </source>
</evidence>
<evidence type="ECO:0000256" key="2">
    <source>
        <dbReference type="ARBA" id="ARBA00005967"/>
    </source>
</evidence>
<dbReference type="RefSeq" id="WP_128982196.1">
    <property type="nucleotide sequence ID" value="NZ_CP053836.1"/>
</dbReference>
<reference evidence="27 28" key="1">
    <citation type="submission" date="2017-10" db="EMBL/GenBank/DDBJ databases">
        <title>Genomics of the genus Arcobacter.</title>
        <authorList>
            <person name="Perez-Cataluna A."/>
            <person name="Figueras M.J."/>
        </authorList>
    </citation>
    <scope>NUCLEOTIDE SEQUENCE [LARGE SCALE GENOMIC DNA]</scope>
    <source>
        <strain evidence="26 27">CECT 8441</strain>
        <strain evidence="25 28">CECT 8993</strain>
    </source>
</reference>
<evidence type="ECO:0000256" key="24">
    <source>
        <dbReference type="RuleBase" id="RU363065"/>
    </source>
</evidence>
<comment type="subcellular location">
    <subcellularLocation>
        <location evidence="1">Cell inner membrane</location>
        <topology evidence="1">Multi-pass membrane protein</topology>
    </subcellularLocation>
</comment>
<comment type="caution">
    <text evidence="25">The sequence shown here is derived from an EMBL/GenBank/DDBJ whole genome shotgun (WGS) entry which is preliminary data.</text>
</comment>
<dbReference type="Proteomes" id="UP000289758">
    <property type="component" value="Unassembled WGS sequence"/>
</dbReference>
<evidence type="ECO:0000313" key="26">
    <source>
        <dbReference type="EMBL" id="RXK05227.1"/>
    </source>
</evidence>
<evidence type="ECO:0000256" key="20">
    <source>
        <dbReference type="PIRSR" id="PIRSR600829-1"/>
    </source>
</evidence>
<keyword evidence="15 24" id="KW-1133">Transmembrane helix</keyword>
<proteinExistence type="inferred from homology"/>
<evidence type="ECO:0000256" key="16">
    <source>
        <dbReference type="ARBA" id="ARBA00023098"/>
    </source>
</evidence>
<keyword evidence="7" id="KW-0997">Cell inner membrane</keyword>
<keyword evidence="13 22" id="KW-0067">ATP-binding</keyword>
<evidence type="ECO:0000256" key="12">
    <source>
        <dbReference type="ARBA" id="ARBA00022777"/>
    </source>
</evidence>
<comment type="cofactor">
    <cofactor evidence="23">
        <name>Mg(2+)</name>
        <dbReference type="ChEBI" id="CHEBI:18420"/>
    </cofactor>
    <text evidence="23">Mn(2+), Zn(2+), Cd(2+) and Co(2+) support activity to lesser extents.</text>
</comment>
<dbReference type="CDD" id="cd14264">
    <property type="entry name" value="DAGK_IM"/>
    <property type="match status" value="1"/>
</dbReference>
<evidence type="ECO:0000313" key="27">
    <source>
        <dbReference type="Proteomes" id="UP000289758"/>
    </source>
</evidence>
<evidence type="ECO:0000256" key="1">
    <source>
        <dbReference type="ARBA" id="ARBA00004429"/>
    </source>
</evidence>
<feature type="transmembrane region" description="Helical" evidence="24">
    <location>
        <begin position="55"/>
        <end position="74"/>
    </location>
</feature>
<evidence type="ECO:0000256" key="13">
    <source>
        <dbReference type="ARBA" id="ARBA00022840"/>
    </source>
</evidence>
<dbReference type="PROSITE" id="PS01069">
    <property type="entry name" value="DAGK_PROKAR"/>
    <property type="match status" value="1"/>
</dbReference>
<evidence type="ECO:0000256" key="6">
    <source>
        <dbReference type="ARBA" id="ARBA00022516"/>
    </source>
</evidence>
<dbReference type="GO" id="GO:0046872">
    <property type="term" value="F:metal ion binding"/>
    <property type="evidence" value="ECO:0007669"/>
    <property type="project" value="UniProtKB-KW"/>
</dbReference>
<keyword evidence="18" id="KW-0594">Phospholipid biosynthesis</keyword>
<keyword evidence="5" id="KW-1003">Cell membrane</keyword>
<dbReference type="PANTHER" id="PTHR34299:SF1">
    <property type="entry name" value="DIACYLGLYCEROL KINASE"/>
    <property type="match status" value="1"/>
</dbReference>
<evidence type="ECO:0000256" key="3">
    <source>
        <dbReference type="ARBA" id="ARBA00012133"/>
    </source>
</evidence>
<dbReference type="EMBL" id="PDKJ01000010">
    <property type="protein sequence ID" value="RXJ67181.1"/>
    <property type="molecule type" value="Genomic_DNA"/>
</dbReference>
<feature type="binding site" evidence="21">
    <location>
        <position position="97"/>
    </location>
    <ligand>
        <name>substrate</name>
    </ligand>
</feature>
<organism evidence="25 28">
    <name type="scientific">Halarcobacter ebronensis</name>
    <dbReference type="NCBI Taxonomy" id="1462615"/>
    <lineage>
        <taxon>Bacteria</taxon>
        <taxon>Pseudomonadati</taxon>
        <taxon>Campylobacterota</taxon>
        <taxon>Epsilonproteobacteria</taxon>
        <taxon>Campylobacterales</taxon>
        <taxon>Arcobacteraceae</taxon>
        <taxon>Halarcobacter</taxon>
    </lineage>
</organism>
<accession>A0A4Q0YE62</accession>
<dbReference type="OrthoDB" id="5460798at2"/>
<dbReference type="GO" id="GO:0006654">
    <property type="term" value="P:phosphatidic acid biosynthetic process"/>
    <property type="evidence" value="ECO:0007669"/>
    <property type="project" value="InterPro"/>
</dbReference>
<evidence type="ECO:0000256" key="11">
    <source>
        <dbReference type="ARBA" id="ARBA00022741"/>
    </source>
</evidence>
<feature type="binding site" evidence="23">
    <location>
        <position position="27"/>
    </location>
    <ligand>
        <name>a divalent metal cation</name>
        <dbReference type="ChEBI" id="CHEBI:60240"/>
    </ligand>
</feature>
<evidence type="ECO:0000256" key="5">
    <source>
        <dbReference type="ARBA" id="ARBA00022475"/>
    </source>
</evidence>
<dbReference type="InterPro" id="IPR000829">
    <property type="entry name" value="DAGK"/>
</dbReference>
<evidence type="ECO:0000256" key="21">
    <source>
        <dbReference type="PIRSR" id="PIRSR600829-2"/>
    </source>
</evidence>
<evidence type="ECO:0000256" key="18">
    <source>
        <dbReference type="ARBA" id="ARBA00023209"/>
    </source>
</evidence>
<evidence type="ECO:0000256" key="8">
    <source>
        <dbReference type="ARBA" id="ARBA00022679"/>
    </source>
</evidence>
<name>A0A4Q0YE62_9BACT</name>
<keyword evidence="16 24" id="KW-0443">Lipid metabolism</keyword>
<dbReference type="Gene3D" id="1.10.287.3610">
    <property type="match status" value="1"/>
</dbReference>
<evidence type="ECO:0000256" key="4">
    <source>
        <dbReference type="ARBA" id="ARBA00017575"/>
    </source>
</evidence>
<evidence type="ECO:0000256" key="10">
    <source>
        <dbReference type="ARBA" id="ARBA00022723"/>
    </source>
</evidence>
<evidence type="ECO:0000256" key="17">
    <source>
        <dbReference type="ARBA" id="ARBA00023136"/>
    </source>
</evidence>
<gene>
    <name evidence="26" type="ORF">CRV07_09435</name>
    <name evidence="25" type="ORF">CRV08_11355</name>
</gene>
<dbReference type="InterPro" id="IPR033718">
    <property type="entry name" value="DAGK_prok"/>
</dbReference>
<comment type="function">
    <text evidence="24">Catalyzes the ATP-dependent phosphorylation of sn-l,2-diacylglycerol (DAG) to phosphatidic acid. Involved in the recycling of diacylglycerol produced as a by-product during membrane-derived oligosaccharide (MDO) biosynthesis.</text>
</comment>
<dbReference type="Proteomes" id="UP000290172">
    <property type="component" value="Unassembled WGS sequence"/>
</dbReference>
<comment type="similarity">
    <text evidence="2 24">Belongs to the bacterial diacylglycerol kinase family.</text>
</comment>
<evidence type="ECO:0000256" key="7">
    <source>
        <dbReference type="ARBA" id="ARBA00022519"/>
    </source>
</evidence>
<evidence type="ECO:0000256" key="19">
    <source>
        <dbReference type="ARBA" id="ARBA00023264"/>
    </source>
</evidence>
<feature type="binding site" evidence="21">
    <location>
        <position position="68"/>
    </location>
    <ligand>
        <name>substrate</name>
    </ligand>
</feature>
<keyword evidence="19 24" id="KW-1208">Phospholipid metabolism</keyword>
<dbReference type="EMBL" id="PDKK01000007">
    <property type="protein sequence ID" value="RXK05227.1"/>
    <property type="molecule type" value="Genomic_DNA"/>
</dbReference>
<evidence type="ECO:0000256" key="9">
    <source>
        <dbReference type="ARBA" id="ARBA00022692"/>
    </source>
</evidence>
<keyword evidence="10 23" id="KW-0479">Metal-binding</keyword>
<keyword evidence="8 24" id="KW-0808">Transferase</keyword>
<dbReference type="GO" id="GO:0004143">
    <property type="term" value="F:ATP-dependent diacylglycerol kinase activity"/>
    <property type="evidence" value="ECO:0007669"/>
    <property type="project" value="UniProtKB-EC"/>
</dbReference>
<feature type="binding site" evidence="23">
    <location>
        <position position="75"/>
    </location>
    <ligand>
        <name>a divalent metal cation</name>
        <dbReference type="ChEBI" id="CHEBI:60240"/>
    </ligand>
</feature>
<feature type="binding site" evidence="22">
    <location>
        <begin position="93"/>
        <end position="94"/>
    </location>
    <ligand>
        <name>ATP</name>
        <dbReference type="ChEBI" id="CHEBI:30616"/>
    </ligand>
</feature>
<comment type="catalytic activity">
    <reaction evidence="24">
        <text>a 1,2-diacyl-sn-glycerol + ATP = a 1,2-diacyl-sn-glycero-3-phosphate + ADP + H(+)</text>
        <dbReference type="Rhea" id="RHEA:10272"/>
        <dbReference type="ChEBI" id="CHEBI:15378"/>
        <dbReference type="ChEBI" id="CHEBI:17815"/>
        <dbReference type="ChEBI" id="CHEBI:30616"/>
        <dbReference type="ChEBI" id="CHEBI:58608"/>
        <dbReference type="ChEBI" id="CHEBI:456216"/>
        <dbReference type="EC" id="2.7.1.107"/>
    </reaction>
</comment>
<keyword evidence="9 24" id="KW-0812">Transmembrane</keyword>
<keyword evidence="27" id="KW-1185">Reference proteome</keyword>
<keyword evidence="17 24" id="KW-0472">Membrane</keyword>
<evidence type="ECO:0000313" key="28">
    <source>
        <dbReference type="Proteomes" id="UP000290172"/>
    </source>
</evidence>
<evidence type="ECO:0000256" key="23">
    <source>
        <dbReference type="PIRSR" id="PIRSR600829-4"/>
    </source>
</evidence>
<keyword evidence="14 23" id="KW-0460">Magnesium</keyword>
<dbReference type="AlphaFoldDB" id="A0A4Q0YE62"/>
<dbReference type="EC" id="2.7.1.107" evidence="3 24"/>
<keyword evidence="11 22" id="KW-0547">Nucleotide-binding</keyword>
<evidence type="ECO:0000256" key="22">
    <source>
        <dbReference type="PIRSR" id="PIRSR600829-3"/>
    </source>
</evidence>
<evidence type="ECO:0000313" key="25">
    <source>
        <dbReference type="EMBL" id="RXJ67181.1"/>
    </source>
</evidence>
<dbReference type="GO" id="GO:0005524">
    <property type="term" value="F:ATP binding"/>
    <property type="evidence" value="ECO:0007669"/>
    <property type="project" value="UniProtKB-KW"/>
</dbReference>
<feature type="active site" description="Proton acceptor" evidence="20">
    <location>
        <position position="68"/>
    </location>
</feature>
<dbReference type="Pfam" id="PF01219">
    <property type="entry name" value="DAGK_prokar"/>
    <property type="match status" value="1"/>
</dbReference>
<evidence type="ECO:0000256" key="14">
    <source>
        <dbReference type="ARBA" id="ARBA00022842"/>
    </source>
</evidence>
<keyword evidence="6" id="KW-0444">Lipid biosynthesis</keyword>
<dbReference type="PANTHER" id="PTHR34299">
    <property type="entry name" value="DIACYLGLYCEROL KINASE"/>
    <property type="match status" value="1"/>
</dbReference>
<feature type="binding site" evidence="22">
    <location>
        <position position="75"/>
    </location>
    <ligand>
        <name>ATP</name>
        <dbReference type="ChEBI" id="CHEBI:30616"/>
    </ligand>
</feature>
<sequence length="122" mass="13783">MRNQPKYHFFKNTIYALKGLKDIIKTESSFRIELTLFFISIPILIFIETTLTNKLLLFITLSLVLLTEAMNSAIERAVDLVTLEHQRMAGMAKDAGSAAVFISVVIALTTWGFILLDSFKLI</sequence>
<dbReference type="GO" id="GO:0005886">
    <property type="term" value="C:plasma membrane"/>
    <property type="evidence" value="ECO:0007669"/>
    <property type="project" value="UniProtKB-SubCell"/>
</dbReference>
<feature type="transmembrane region" description="Helical" evidence="24">
    <location>
        <begin position="95"/>
        <end position="116"/>
    </location>
</feature>
<keyword evidence="12 24" id="KW-0418">Kinase</keyword>
<feature type="binding site" evidence="22">
    <location>
        <position position="27"/>
    </location>
    <ligand>
        <name>ATP</name>
        <dbReference type="ChEBI" id="CHEBI:30616"/>
    </ligand>
</feature>
<protein>
    <recommendedName>
        <fullName evidence="4 24">Diacylglycerol kinase</fullName>
        <ecNumber evidence="3 24">2.7.1.107</ecNumber>
    </recommendedName>
</protein>
<dbReference type="InterPro" id="IPR036945">
    <property type="entry name" value="DAGK_sf"/>
</dbReference>